<dbReference type="SUPFAM" id="SSF117916">
    <property type="entry name" value="Fe-S cluster assembly (FSCA) domain-like"/>
    <property type="match status" value="1"/>
</dbReference>
<dbReference type="HOGENOM" id="CLU_163804_0_0_2"/>
<dbReference type="EnsemblBacteria" id="ABM80886">
    <property type="protein sequence ID" value="ABM80886"/>
    <property type="gene ID" value="Hbut_1042"/>
</dbReference>
<dbReference type="RefSeq" id="WP_011822204.1">
    <property type="nucleotide sequence ID" value="NC_008818.1"/>
</dbReference>
<keyword evidence="2" id="KW-1185">Reference proteome</keyword>
<proteinExistence type="predicted"/>
<gene>
    <name evidence="1" type="ordered locus">Hbut_1042</name>
</gene>
<dbReference type="Proteomes" id="UP000002593">
    <property type="component" value="Chromosome"/>
</dbReference>
<dbReference type="EMBL" id="CP000493">
    <property type="protein sequence ID" value="ABM80886.1"/>
    <property type="molecule type" value="Genomic_DNA"/>
</dbReference>
<accession>A2BLM5</accession>
<evidence type="ECO:0000313" key="2">
    <source>
        <dbReference type="Proteomes" id="UP000002593"/>
    </source>
</evidence>
<organism evidence="1 2">
    <name type="scientific">Hyperthermus butylicus (strain DSM 5456 / JCM 9403 / PLM1-5)</name>
    <dbReference type="NCBI Taxonomy" id="415426"/>
    <lineage>
        <taxon>Archaea</taxon>
        <taxon>Thermoproteota</taxon>
        <taxon>Thermoprotei</taxon>
        <taxon>Desulfurococcales</taxon>
        <taxon>Pyrodictiaceae</taxon>
        <taxon>Hyperthermus</taxon>
    </lineage>
</organism>
<dbReference type="AlphaFoldDB" id="A2BLM5"/>
<name>A2BLM5_HYPBU</name>
<dbReference type="InterPro" id="IPR034904">
    <property type="entry name" value="FSCA_dom_sf"/>
</dbReference>
<dbReference type="KEGG" id="hbu:Hbut_1042"/>
<reference evidence="1 2" key="1">
    <citation type="journal article" date="2007" name="Archaea">
        <title>The genome of Hyperthermus butylicus: a sulfur-reducing, peptide fermenting, neutrophilic Crenarchaeote growing up to 108 degrees C.</title>
        <authorList>
            <person name="Brugger K."/>
            <person name="Chen L."/>
            <person name="Stark M."/>
            <person name="Zibat A."/>
            <person name="Redder P."/>
            <person name="Ruepp A."/>
            <person name="Awayez M."/>
            <person name="She Q."/>
            <person name="Garrett R.A."/>
            <person name="Klenk H.P."/>
        </authorList>
    </citation>
    <scope>NUCLEOTIDE SEQUENCE [LARGE SCALE GENOMIC DNA]</scope>
    <source>
        <strain evidence="2">DSM 5456 / JCM 9403 / PLM1-5</strain>
    </source>
</reference>
<sequence length="123" mass="14027">MPLFSWLSKITSRNEHQQESQKQPKAELAPIFHRAESVLRQVIVPGFDADIVSLGVVRKLRLSGDTLVVFVDYTGTDPSCFFCRFINNQLWRTILSKAKSALHEAGFDKVVFIDYRTGLEIEL</sequence>
<dbReference type="eggNOG" id="arCOG01856">
    <property type="taxonomic scope" value="Archaea"/>
</dbReference>
<dbReference type="GeneID" id="4782112"/>
<dbReference type="Gene3D" id="3.30.300.130">
    <property type="entry name" value="Fe-S cluster assembly (FSCA)"/>
    <property type="match status" value="1"/>
</dbReference>
<evidence type="ECO:0000313" key="1">
    <source>
        <dbReference type="EMBL" id="ABM80886.1"/>
    </source>
</evidence>
<dbReference type="STRING" id="415426.Hbut_1042"/>
<protein>
    <submittedName>
        <fullName evidence="1">Uncharacterized protein</fullName>
    </submittedName>
</protein>